<evidence type="ECO:0000256" key="3">
    <source>
        <dbReference type="ARBA" id="ARBA00022842"/>
    </source>
</evidence>
<evidence type="ECO:0000313" key="5">
    <source>
        <dbReference type="EMBL" id="MBB3173844.1"/>
    </source>
</evidence>
<evidence type="ECO:0000256" key="1">
    <source>
        <dbReference type="ARBA" id="ARBA00022679"/>
    </source>
</evidence>
<sequence length="254" mass="27612">MAVAMPSRAMLLAAGLGRRMRPLTETLPKPLLTLQRRSLLDRALDRLAAAGVSEVVVNAHWHADQIATRLAAREAREPGHPRITLRREASLLDTGGAVRAALAEGLLPAEAPFFIVNADSVWLDGPIPVLHRLAQAFDPAREDSLMLLTRGAFVTGSASPRGDFALDPLGIPRRPKEREIVPYLYAGVQIATAALVADMPAGPFSLNLAWDRALEAGRLRGLVHDSLWFHFTRPLDLPDAEKMLRDAANLVPTT</sequence>
<dbReference type="Gene3D" id="3.90.550.10">
    <property type="entry name" value="Spore Coat Polysaccharide Biosynthesis Protein SpsA, Chain A"/>
    <property type="match status" value="1"/>
</dbReference>
<keyword evidence="6" id="KW-1185">Reference proteome</keyword>
<dbReference type="EC" id="2.7.7.-" evidence="5"/>
<keyword evidence="3" id="KW-0460">Magnesium</keyword>
<protein>
    <submittedName>
        <fullName evidence="5">MurNAc alpha-1-phosphate uridylyltransferase</fullName>
        <ecNumber evidence="5">2.7.7.-</ecNumber>
    </submittedName>
</protein>
<feature type="domain" description="MobA-like NTP transferase" evidence="4">
    <location>
        <begin position="9"/>
        <end position="152"/>
    </location>
</feature>
<organism evidence="5 6">
    <name type="scientific">Endobacter medicaginis</name>
    <dbReference type="NCBI Taxonomy" id="1181271"/>
    <lineage>
        <taxon>Bacteria</taxon>
        <taxon>Pseudomonadati</taxon>
        <taxon>Pseudomonadota</taxon>
        <taxon>Alphaproteobacteria</taxon>
        <taxon>Acetobacterales</taxon>
        <taxon>Acetobacteraceae</taxon>
        <taxon>Endobacter</taxon>
    </lineage>
</organism>
<dbReference type="Pfam" id="PF12804">
    <property type="entry name" value="NTP_transf_3"/>
    <property type="match status" value="1"/>
</dbReference>
<gene>
    <name evidence="5" type="ORF">FHR90_001676</name>
</gene>
<dbReference type="InterPro" id="IPR050065">
    <property type="entry name" value="GlmU-like"/>
</dbReference>
<dbReference type="GO" id="GO:0016779">
    <property type="term" value="F:nucleotidyltransferase activity"/>
    <property type="evidence" value="ECO:0007669"/>
    <property type="project" value="UniProtKB-KW"/>
</dbReference>
<dbReference type="PANTHER" id="PTHR43584:SF8">
    <property type="entry name" value="N-ACETYLMURAMATE ALPHA-1-PHOSPHATE URIDYLYLTRANSFERASE"/>
    <property type="match status" value="1"/>
</dbReference>
<dbReference type="Proteomes" id="UP000557688">
    <property type="component" value="Unassembled WGS sequence"/>
</dbReference>
<dbReference type="SUPFAM" id="SSF53448">
    <property type="entry name" value="Nucleotide-diphospho-sugar transferases"/>
    <property type="match status" value="1"/>
</dbReference>
<proteinExistence type="predicted"/>
<reference evidence="5 6" key="1">
    <citation type="submission" date="2020-08" db="EMBL/GenBank/DDBJ databases">
        <title>Genomic Encyclopedia of Type Strains, Phase III (KMG-III): the genomes of soil and plant-associated and newly described type strains.</title>
        <authorList>
            <person name="Whitman W."/>
        </authorList>
    </citation>
    <scope>NUCLEOTIDE SEQUENCE [LARGE SCALE GENOMIC DNA]</scope>
    <source>
        <strain evidence="5 6">CECT 8088</strain>
    </source>
</reference>
<evidence type="ECO:0000256" key="2">
    <source>
        <dbReference type="ARBA" id="ARBA00022695"/>
    </source>
</evidence>
<dbReference type="CDD" id="cd06422">
    <property type="entry name" value="NTP_transferase_like_1"/>
    <property type="match status" value="1"/>
</dbReference>
<dbReference type="AlphaFoldDB" id="A0A839UZU3"/>
<dbReference type="InterPro" id="IPR029044">
    <property type="entry name" value="Nucleotide-diphossugar_trans"/>
</dbReference>
<keyword evidence="2 5" id="KW-0548">Nucleotidyltransferase</keyword>
<dbReference type="EMBL" id="JACHXV010000005">
    <property type="protein sequence ID" value="MBB3173844.1"/>
    <property type="molecule type" value="Genomic_DNA"/>
</dbReference>
<accession>A0A839UZU3</accession>
<dbReference type="RefSeq" id="WP_183275033.1">
    <property type="nucleotide sequence ID" value="NZ_JACHXV010000005.1"/>
</dbReference>
<evidence type="ECO:0000313" key="6">
    <source>
        <dbReference type="Proteomes" id="UP000557688"/>
    </source>
</evidence>
<keyword evidence="1 5" id="KW-0808">Transferase</keyword>
<dbReference type="PANTHER" id="PTHR43584">
    <property type="entry name" value="NUCLEOTIDYL TRANSFERASE"/>
    <property type="match status" value="1"/>
</dbReference>
<name>A0A839UZU3_9PROT</name>
<evidence type="ECO:0000259" key="4">
    <source>
        <dbReference type="Pfam" id="PF12804"/>
    </source>
</evidence>
<comment type="caution">
    <text evidence="5">The sequence shown here is derived from an EMBL/GenBank/DDBJ whole genome shotgun (WGS) entry which is preliminary data.</text>
</comment>
<dbReference type="InterPro" id="IPR025877">
    <property type="entry name" value="MobA-like_NTP_Trfase"/>
</dbReference>